<dbReference type="AlphaFoldDB" id="A0AA95NDC2"/>
<organism evidence="2 3">
    <name type="scientific">Paucibacter sediminis</name>
    <dbReference type="NCBI Taxonomy" id="3019553"/>
    <lineage>
        <taxon>Bacteria</taxon>
        <taxon>Pseudomonadati</taxon>
        <taxon>Pseudomonadota</taxon>
        <taxon>Betaproteobacteria</taxon>
        <taxon>Burkholderiales</taxon>
        <taxon>Sphaerotilaceae</taxon>
        <taxon>Roseateles</taxon>
    </lineage>
</organism>
<protein>
    <submittedName>
        <fullName evidence="2">Uncharacterized protein</fullName>
    </submittedName>
</protein>
<keyword evidence="3" id="KW-1185">Reference proteome</keyword>
<dbReference type="KEGG" id="pais:PFX98_14395"/>
<sequence length="393" mass="42894">MLTNSFRDTVAPYYDAFHSVNTVNAYSGSVVNPYFGTYGAVVFEGGGHADSNDNSVHILELGLKSASFRRVTDPTPLFGSNPDSATRGSNSKASAEVTVLTDFAWAEYTVDHQPTSRHSYGAQDVIGPDDGGARHGTFMRVLVSAGAVHGQAGGEVAHKVDFSSLTDKLSWARATQRPGMTGPSSAPGQSVRSGSPNWTAHVPAQQRIYIETQGHGASMVPRWFDLPSQRYVDGSGTKRNNDQDTPDCGIMFHVSWRNLLIHADVQAGHLRLRCMNVAVDQPSWINAPRPLSQPLPLPGSWSAACWCPDNGRILVGNVLNDDAAVYEIEIPSDIDKPWPVSRAPLPAGQRITWAPETCYKKWSYNPYVRAIVYMPYAARSGDEQVFVYRPRGT</sequence>
<feature type="compositionally biased region" description="Polar residues" evidence="1">
    <location>
        <begin position="182"/>
        <end position="198"/>
    </location>
</feature>
<gene>
    <name evidence="2" type="ORF">PFX98_14395</name>
</gene>
<dbReference type="EMBL" id="CP116346">
    <property type="protein sequence ID" value="WIT10124.1"/>
    <property type="molecule type" value="Genomic_DNA"/>
</dbReference>
<evidence type="ECO:0000313" key="3">
    <source>
        <dbReference type="Proteomes" id="UP001177769"/>
    </source>
</evidence>
<proteinExistence type="predicted"/>
<evidence type="ECO:0000313" key="2">
    <source>
        <dbReference type="EMBL" id="WIT10124.1"/>
    </source>
</evidence>
<feature type="region of interest" description="Disordered" evidence="1">
    <location>
        <begin position="175"/>
        <end position="198"/>
    </location>
</feature>
<dbReference type="RefSeq" id="WP_285231193.1">
    <property type="nucleotide sequence ID" value="NZ_CP116346.1"/>
</dbReference>
<evidence type="ECO:0000256" key="1">
    <source>
        <dbReference type="SAM" id="MobiDB-lite"/>
    </source>
</evidence>
<name>A0AA95NDC2_9BURK</name>
<dbReference type="Proteomes" id="UP001177769">
    <property type="component" value="Chromosome"/>
</dbReference>
<reference evidence="2" key="1">
    <citation type="submission" date="2023-01" db="EMBL/GenBank/DDBJ databases">
        <title>Whole genome sequence of Paucibacter sp. S2-9 isolated from pond sediment.</title>
        <authorList>
            <person name="Jung J.Y."/>
        </authorList>
    </citation>
    <scope>NUCLEOTIDE SEQUENCE</scope>
    <source>
        <strain evidence="2">S2-9</strain>
    </source>
</reference>
<accession>A0AA95NDC2</accession>